<name>A0A3B0TN97_9ZZZZ</name>
<reference evidence="2" key="1">
    <citation type="submission" date="2018-06" db="EMBL/GenBank/DDBJ databases">
        <authorList>
            <person name="Zhirakovskaya E."/>
        </authorList>
    </citation>
    <scope>NUCLEOTIDE SEQUENCE</scope>
</reference>
<feature type="transmembrane region" description="Helical" evidence="1">
    <location>
        <begin position="196"/>
        <end position="213"/>
    </location>
</feature>
<dbReference type="AlphaFoldDB" id="A0A3B0TN97"/>
<feature type="transmembrane region" description="Helical" evidence="1">
    <location>
        <begin position="35"/>
        <end position="53"/>
    </location>
</feature>
<evidence type="ECO:0000256" key="1">
    <source>
        <dbReference type="SAM" id="Phobius"/>
    </source>
</evidence>
<evidence type="ECO:0000313" key="2">
    <source>
        <dbReference type="EMBL" id="VAW10104.1"/>
    </source>
</evidence>
<keyword evidence="1" id="KW-0472">Membrane</keyword>
<proteinExistence type="predicted"/>
<feature type="transmembrane region" description="Helical" evidence="1">
    <location>
        <begin position="6"/>
        <end position="23"/>
    </location>
</feature>
<gene>
    <name evidence="2" type="ORF">MNBD_BACTEROID03-1410</name>
</gene>
<dbReference type="EMBL" id="UOEL01000013">
    <property type="protein sequence ID" value="VAW10104.1"/>
    <property type="molecule type" value="Genomic_DNA"/>
</dbReference>
<feature type="transmembrane region" description="Helical" evidence="1">
    <location>
        <begin position="73"/>
        <end position="90"/>
    </location>
</feature>
<sequence length="225" mass="27014">MLEFFENYYFIPLYGIALVISLIRYRSYYDTVLKYFPIIIAYTFLSEILGYIIGNFESFQIIYSEKRSFLNSFVYNIFDIVFFLYFYFVFWKAITNSTHREVIKYGTALFVISCLINLFFQNILILPQVYAITVGSLLLITFSIFYIRQTIAAKKSNCLILWTSIGLLIFYSFYPINMFLGVYSEAFYERFHLTQFHRLLIVAMYMCFIIGFWKMKRRPSMRISH</sequence>
<feature type="transmembrane region" description="Helical" evidence="1">
    <location>
        <begin position="102"/>
        <end position="123"/>
    </location>
</feature>
<feature type="transmembrane region" description="Helical" evidence="1">
    <location>
        <begin position="159"/>
        <end position="176"/>
    </location>
</feature>
<feature type="transmembrane region" description="Helical" evidence="1">
    <location>
        <begin position="129"/>
        <end position="147"/>
    </location>
</feature>
<organism evidence="2">
    <name type="scientific">hydrothermal vent metagenome</name>
    <dbReference type="NCBI Taxonomy" id="652676"/>
    <lineage>
        <taxon>unclassified sequences</taxon>
        <taxon>metagenomes</taxon>
        <taxon>ecological metagenomes</taxon>
    </lineage>
</organism>
<keyword evidence="1" id="KW-0812">Transmembrane</keyword>
<keyword evidence="1" id="KW-1133">Transmembrane helix</keyword>
<accession>A0A3B0TN97</accession>
<protein>
    <submittedName>
        <fullName evidence="2">Uncharacterized protein</fullName>
    </submittedName>
</protein>